<gene>
    <name evidence="2" type="ORF">FRACYDRAFT_247291</name>
</gene>
<reference evidence="2 3" key="1">
    <citation type="submission" date="2016-09" db="EMBL/GenBank/DDBJ databases">
        <title>Extensive genetic diversity and differential bi-allelic expression allows diatom success in the polar Southern Ocean.</title>
        <authorList>
            <consortium name="DOE Joint Genome Institute"/>
            <person name="Mock T."/>
            <person name="Otillar R.P."/>
            <person name="Strauss J."/>
            <person name="Dupont C."/>
            <person name="Frickenhaus S."/>
            <person name="Maumus F."/>
            <person name="Mcmullan M."/>
            <person name="Sanges R."/>
            <person name="Schmutz J."/>
            <person name="Toseland A."/>
            <person name="Valas R."/>
            <person name="Veluchamy A."/>
            <person name="Ward B.J."/>
            <person name="Allen A."/>
            <person name="Barry K."/>
            <person name="Falciatore A."/>
            <person name="Ferrante M."/>
            <person name="Fortunato A.E."/>
            <person name="Gloeckner G."/>
            <person name="Gruber A."/>
            <person name="Hipkin R."/>
            <person name="Janech M."/>
            <person name="Kroth P."/>
            <person name="Leese F."/>
            <person name="Lindquist E."/>
            <person name="Lyon B.R."/>
            <person name="Martin J."/>
            <person name="Mayer C."/>
            <person name="Parker M."/>
            <person name="Quesneville H."/>
            <person name="Raymond J."/>
            <person name="Uhlig C."/>
            <person name="Valentin K.U."/>
            <person name="Worden A.Z."/>
            <person name="Armbrust E.V."/>
            <person name="Bowler C."/>
            <person name="Green B."/>
            <person name="Moulton V."/>
            <person name="Van Oosterhout C."/>
            <person name="Grigoriev I."/>
        </authorList>
    </citation>
    <scope>NUCLEOTIDE SEQUENCE [LARGE SCALE GENOMIC DNA]</scope>
    <source>
        <strain evidence="2 3">CCMP1102</strain>
    </source>
</reference>
<feature type="compositionally biased region" description="Polar residues" evidence="1">
    <location>
        <begin position="190"/>
        <end position="218"/>
    </location>
</feature>
<keyword evidence="3" id="KW-1185">Reference proteome</keyword>
<accession>A0A1E7EWH8</accession>
<organism evidence="2 3">
    <name type="scientific">Fragilariopsis cylindrus CCMP1102</name>
    <dbReference type="NCBI Taxonomy" id="635003"/>
    <lineage>
        <taxon>Eukaryota</taxon>
        <taxon>Sar</taxon>
        <taxon>Stramenopiles</taxon>
        <taxon>Ochrophyta</taxon>
        <taxon>Bacillariophyta</taxon>
        <taxon>Bacillariophyceae</taxon>
        <taxon>Bacillariophycidae</taxon>
        <taxon>Bacillariales</taxon>
        <taxon>Bacillariaceae</taxon>
        <taxon>Fragilariopsis</taxon>
    </lineage>
</organism>
<name>A0A1E7EWH8_9STRA</name>
<evidence type="ECO:0000256" key="1">
    <source>
        <dbReference type="SAM" id="MobiDB-lite"/>
    </source>
</evidence>
<dbReference type="EMBL" id="KV784372">
    <property type="protein sequence ID" value="OEU10321.1"/>
    <property type="molecule type" value="Genomic_DNA"/>
</dbReference>
<feature type="compositionally biased region" description="Low complexity" evidence="1">
    <location>
        <begin position="176"/>
        <end position="186"/>
    </location>
</feature>
<dbReference type="AlphaFoldDB" id="A0A1E7EWH8"/>
<protein>
    <submittedName>
        <fullName evidence="2">Uncharacterized protein</fullName>
    </submittedName>
</protein>
<dbReference type="KEGG" id="fcy:FRACYDRAFT_247291"/>
<evidence type="ECO:0000313" key="3">
    <source>
        <dbReference type="Proteomes" id="UP000095751"/>
    </source>
</evidence>
<feature type="compositionally biased region" description="Gly residues" evidence="1">
    <location>
        <begin position="139"/>
        <end position="160"/>
    </location>
</feature>
<feature type="compositionally biased region" description="Basic residues" evidence="1">
    <location>
        <begin position="220"/>
        <end position="232"/>
    </location>
</feature>
<proteinExistence type="predicted"/>
<dbReference type="Proteomes" id="UP000095751">
    <property type="component" value="Unassembled WGS sequence"/>
</dbReference>
<dbReference type="InParanoid" id="A0A1E7EWH8"/>
<sequence>MRFQFEIWNSRTLTPPPTAVKHFSASKQQANEHSDRDTEAEVETALRVFPEVLSRRGGPDNVKAVSFIPLVARLALGFGLFEEKERGGLLLEDEKGDNILQLLVHQDVDDTYLNVKLESNDNNLSAPLPFGGTAPTPGMGGFGGGPSQTPGMGGFCGGGTTLTPTPGGFDDGGFGQQAPPQQQAQARGFGNTTFNAQAGGQFSLGTDGNTSNRENTPPTGRRRILKARRRPR</sequence>
<evidence type="ECO:0000313" key="2">
    <source>
        <dbReference type="EMBL" id="OEU10321.1"/>
    </source>
</evidence>
<feature type="region of interest" description="Disordered" evidence="1">
    <location>
        <begin position="139"/>
        <end position="232"/>
    </location>
</feature>